<accession>A0ABW1S7B7</accession>
<organism evidence="5 6">
    <name type="scientific">Ponticaulis profundi</name>
    <dbReference type="NCBI Taxonomy" id="2665222"/>
    <lineage>
        <taxon>Bacteria</taxon>
        <taxon>Pseudomonadati</taxon>
        <taxon>Pseudomonadota</taxon>
        <taxon>Alphaproteobacteria</taxon>
        <taxon>Hyphomonadales</taxon>
        <taxon>Hyphomonadaceae</taxon>
        <taxon>Ponticaulis</taxon>
    </lineage>
</organism>
<reference evidence="6" key="1">
    <citation type="journal article" date="2019" name="Int. J. Syst. Evol. Microbiol.">
        <title>The Global Catalogue of Microorganisms (GCM) 10K type strain sequencing project: providing services to taxonomists for standard genome sequencing and annotation.</title>
        <authorList>
            <consortium name="The Broad Institute Genomics Platform"/>
            <consortium name="The Broad Institute Genome Sequencing Center for Infectious Disease"/>
            <person name="Wu L."/>
            <person name="Ma J."/>
        </authorList>
    </citation>
    <scope>NUCLEOTIDE SEQUENCE [LARGE SCALE GENOMIC DNA]</scope>
    <source>
        <strain evidence="6">CGMCC-1.15741</strain>
    </source>
</reference>
<comment type="subcellular location">
    <subcellularLocation>
        <location evidence="1">Membrane</location>
    </subcellularLocation>
</comment>
<comment type="caution">
    <text evidence="5">The sequence shown here is derived from an EMBL/GenBank/DDBJ whole genome shotgun (WGS) entry which is preliminary data.</text>
</comment>
<dbReference type="EMBL" id="JBHSSW010000004">
    <property type="protein sequence ID" value="MFC6197399.1"/>
    <property type="molecule type" value="Genomic_DNA"/>
</dbReference>
<proteinExistence type="predicted"/>
<sequence>MNTAAADSIELRQSSETPNQDLLGELRNALPDEDVAETAFEAKRQARRAIKVIRDELNAKGYYDPDIETLIEEDEVSEELFHPIVLLDPGMRFVLGELAIAYIDKGPREADAIATREAMKLISGDDAIPAQVINQETELVRTLRELGYAFVGAEDRSVIGDRDAGTLDVTYRLSSGPRVRFGEVRFVNDDTRTKESYLRRLIPFDEGELYDPAMLSLFAARLDETRLYRISNARLDDTSSGESADGDEIYDVLVTLAERKRNTIELGASYSTDKGAGLTSELTRRNLTRRGDLLVASLAIAELEQILEVQWRRPNEFGYGKGLIFGSELSNEDTDAFNRQTFSLSGGLEVVKGPRFSYGYGVKGSLVSEQDEFGERDLQIIGLYTKARLDRADSILNATKGWRVDGGLEPTVSFGSDSAQYIRAYGQLRGYYPVLDEGKVVLAGRVKAGTVWGADLEALPSTSRFFSGGGGSVRGYAYQGIGPRSDDDEPTGGRSVLELAFETRWQVRGNIGVVAFVDAGSVTTREIPGFSDLRTGAGFGVRYDTPAGPLRVDIATPLDKTENDDPVQVYISLGQAF</sequence>
<evidence type="ECO:0000256" key="1">
    <source>
        <dbReference type="ARBA" id="ARBA00004370"/>
    </source>
</evidence>
<evidence type="ECO:0000256" key="2">
    <source>
        <dbReference type="ARBA" id="ARBA00022452"/>
    </source>
</evidence>
<name>A0ABW1S7B7_9PROT</name>
<keyword evidence="3" id="KW-0472">Membrane</keyword>
<dbReference type="Gene3D" id="2.40.160.50">
    <property type="entry name" value="membrane protein fhac: a member of the omp85/tpsb transporter family"/>
    <property type="match status" value="1"/>
</dbReference>
<dbReference type="InterPro" id="IPR000184">
    <property type="entry name" value="Bac_surfAg_D15"/>
</dbReference>
<dbReference type="Proteomes" id="UP001596303">
    <property type="component" value="Unassembled WGS sequence"/>
</dbReference>
<dbReference type="RefSeq" id="WP_377376218.1">
    <property type="nucleotide sequence ID" value="NZ_JBHSSW010000004.1"/>
</dbReference>
<evidence type="ECO:0000256" key="3">
    <source>
        <dbReference type="ARBA" id="ARBA00023136"/>
    </source>
</evidence>
<evidence type="ECO:0000313" key="6">
    <source>
        <dbReference type="Proteomes" id="UP001596303"/>
    </source>
</evidence>
<keyword evidence="6" id="KW-1185">Reference proteome</keyword>
<dbReference type="PANTHER" id="PTHR12815:SF42">
    <property type="entry name" value="BACTERIAL SURFACE ANTIGEN (D15) DOMAIN-CONTAINING PROTEIN"/>
    <property type="match status" value="1"/>
</dbReference>
<evidence type="ECO:0000259" key="4">
    <source>
        <dbReference type="Pfam" id="PF01103"/>
    </source>
</evidence>
<gene>
    <name evidence="5" type="ORF">ACFQDM_04880</name>
</gene>
<keyword evidence="2" id="KW-0812">Transmembrane</keyword>
<evidence type="ECO:0000313" key="5">
    <source>
        <dbReference type="EMBL" id="MFC6197399.1"/>
    </source>
</evidence>
<dbReference type="InterPro" id="IPR039910">
    <property type="entry name" value="D15-like"/>
</dbReference>
<keyword evidence="2" id="KW-1134">Transmembrane beta strand</keyword>
<protein>
    <submittedName>
        <fullName evidence="5">Autotransporter assembly complex family protein</fullName>
    </submittedName>
</protein>
<dbReference type="Pfam" id="PF01103">
    <property type="entry name" value="Omp85"/>
    <property type="match status" value="1"/>
</dbReference>
<feature type="domain" description="Bacterial surface antigen (D15)" evidence="4">
    <location>
        <begin position="286"/>
        <end position="577"/>
    </location>
</feature>
<dbReference type="PANTHER" id="PTHR12815">
    <property type="entry name" value="SORTING AND ASSEMBLY MACHINERY SAMM50 PROTEIN FAMILY MEMBER"/>
    <property type="match status" value="1"/>
</dbReference>
<dbReference type="Gene3D" id="3.10.20.310">
    <property type="entry name" value="membrane protein fhac"/>
    <property type="match status" value="1"/>
</dbReference>